<sequence length="467" mass="51612">MAPVPSNIKEWDHRAFVARDVSTWEAEECNSLLKGSRHGIVPYNLFWSKLFNWTSKQPSPPEIRGLLCKALCAAWRKRTRHRDLKVRWQVEQDILSGKHKKLHHLFTGQWMAGSEPPAFIECAFSTDRRPDPTCAFQKLLVKSCSQLKHKSFKPKKTTEGKHPKTTQRQPEPDETTIPPPDRPSLMLRLKIGSQNEHPTAPEPVETRERDGVSSPLSTHSSWQSTATPEPSSSTISPQDVVLEAAHDADSGRPSDSPDPPTTASSTQALSTPNELYVLDSVQHTEQKALVGSMRLPIFIDDDDDFLVKQEAAGGATNAFNHPSLDGSPLPSNVGTAHNTSDSLRLSICHLFQDPASTNYNHLRAVIIVSLDKPNFTNEAGDFDLAAIRMHAKLGESVPLRAMDPQNNGQSTVIGQSTVMINNAILAGYLTTWAGFAGQSGTDEIFLFVTEEPMWLVMLPHELERGTG</sequence>
<dbReference type="EMBL" id="JAESVG020000009">
    <property type="protein sequence ID" value="KAG8624399.1"/>
    <property type="molecule type" value="Genomic_DNA"/>
</dbReference>
<accession>A0A8K0KX48</accession>
<dbReference type="OrthoDB" id="6428749at2759"/>
<evidence type="ECO:0000313" key="2">
    <source>
        <dbReference type="EMBL" id="KAG8624399.1"/>
    </source>
</evidence>
<evidence type="ECO:0000313" key="3">
    <source>
        <dbReference type="Proteomes" id="UP000809789"/>
    </source>
</evidence>
<evidence type="ECO:0000256" key="1">
    <source>
        <dbReference type="SAM" id="MobiDB-lite"/>
    </source>
</evidence>
<gene>
    <name evidence="2" type="ORF">KVT40_007466</name>
</gene>
<feature type="compositionally biased region" description="Polar residues" evidence="1">
    <location>
        <begin position="214"/>
        <end position="237"/>
    </location>
</feature>
<organism evidence="2 3">
    <name type="scientific">Elsinoe batatas</name>
    <dbReference type="NCBI Taxonomy" id="2601811"/>
    <lineage>
        <taxon>Eukaryota</taxon>
        <taxon>Fungi</taxon>
        <taxon>Dikarya</taxon>
        <taxon>Ascomycota</taxon>
        <taxon>Pezizomycotina</taxon>
        <taxon>Dothideomycetes</taxon>
        <taxon>Dothideomycetidae</taxon>
        <taxon>Myriangiales</taxon>
        <taxon>Elsinoaceae</taxon>
        <taxon>Elsinoe</taxon>
    </lineage>
</organism>
<protein>
    <submittedName>
        <fullName evidence="2">Uncharacterized protein</fullName>
    </submittedName>
</protein>
<name>A0A8K0KX48_9PEZI</name>
<comment type="caution">
    <text evidence="2">The sequence shown here is derived from an EMBL/GenBank/DDBJ whole genome shotgun (WGS) entry which is preliminary data.</text>
</comment>
<proteinExistence type="predicted"/>
<reference evidence="2" key="1">
    <citation type="submission" date="2021-07" db="EMBL/GenBank/DDBJ databases">
        <title>Elsinoe batatas strain:CRI-CJ2 Genome sequencing and assembly.</title>
        <authorList>
            <person name="Huang L."/>
        </authorList>
    </citation>
    <scope>NUCLEOTIDE SEQUENCE</scope>
    <source>
        <strain evidence="2">CRI-CJ2</strain>
    </source>
</reference>
<dbReference type="AlphaFoldDB" id="A0A8K0KX48"/>
<keyword evidence="3" id="KW-1185">Reference proteome</keyword>
<dbReference type="Proteomes" id="UP000809789">
    <property type="component" value="Unassembled WGS sequence"/>
</dbReference>
<feature type="region of interest" description="Disordered" evidence="1">
    <location>
        <begin position="150"/>
        <end position="271"/>
    </location>
</feature>